<dbReference type="PANTHER" id="PTHR33908">
    <property type="entry name" value="MANNOSYLTRANSFERASE YKCB-RELATED"/>
    <property type="match status" value="1"/>
</dbReference>
<keyword evidence="11" id="KW-1185">Reference proteome</keyword>
<comment type="caution">
    <text evidence="10">The sequence shown here is derived from an EMBL/GenBank/DDBJ whole genome shotgun (WGS) entry which is preliminary data.</text>
</comment>
<dbReference type="GO" id="GO:0016757">
    <property type="term" value="F:glycosyltransferase activity"/>
    <property type="evidence" value="ECO:0007669"/>
    <property type="project" value="UniProtKB-KW"/>
</dbReference>
<evidence type="ECO:0000313" key="11">
    <source>
        <dbReference type="Proteomes" id="UP001208017"/>
    </source>
</evidence>
<feature type="transmembrane region" description="Helical" evidence="8">
    <location>
        <begin position="145"/>
        <end position="161"/>
    </location>
</feature>
<feature type="domain" description="Glycosyltransferase RgtA/B/C/D-like" evidence="9">
    <location>
        <begin position="70"/>
        <end position="228"/>
    </location>
</feature>
<feature type="transmembrane region" description="Helical" evidence="8">
    <location>
        <begin position="402"/>
        <end position="419"/>
    </location>
</feature>
<dbReference type="Proteomes" id="UP001208017">
    <property type="component" value="Unassembled WGS sequence"/>
</dbReference>
<evidence type="ECO:0000256" key="4">
    <source>
        <dbReference type="ARBA" id="ARBA00022679"/>
    </source>
</evidence>
<accession>A0ABT3WYH0</accession>
<protein>
    <submittedName>
        <fullName evidence="10">Glycosyltransferase family 39 protein</fullName>
        <ecNumber evidence="10">2.4.-.-</ecNumber>
    </submittedName>
</protein>
<evidence type="ECO:0000256" key="5">
    <source>
        <dbReference type="ARBA" id="ARBA00022692"/>
    </source>
</evidence>
<dbReference type="InterPro" id="IPR038731">
    <property type="entry name" value="RgtA/B/C-like"/>
</dbReference>
<sequence length="449" mass="51999">MKQFREWMQRYGHWLLIAAVLVFSLWLRYDYIVDIEVKPVSDMEDYDQRALRLVNEGTFQTGELHGSTYRPPGYVVFLAAIYGLIDHKYRLVYAIQSVLSVASLYAIYWIGQQLWNRRVGVTALVLSALYVPFIGYSGVLLSETLFNFLFLFAVAVFLRGVQTESGWWYAASGVLFGLSTLTRSIALVVPPILVVWLLLEKKVWPWKYGKEAWIRFVLLFAAMAVVIAPWTIRNYVEQKSFVLVDTISGLNLLIGNNEYADGFYRDTLFSTKGFKRAFREGKTDAVRDQIMKDEAKKWIVAHPERFAELTWDRFQMYLAAQKDWVDDLYKFENIELLEDDKQEAAFSEWFQRYATALALVAVVAAFVQAVVRRNARALLPTFVAGYFIAALSVFYVQMRYKFPAMPFVMLLCAFALWQMRSNWKALVWMAPATYAVAQWLLDLAVKYDV</sequence>
<feature type="transmembrane region" description="Helical" evidence="8">
    <location>
        <begin position="213"/>
        <end position="232"/>
    </location>
</feature>
<dbReference type="EC" id="2.4.-.-" evidence="10"/>
<evidence type="ECO:0000256" key="3">
    <source>
        <dbReference type="ARBA" id="ARBA00022676"/>
    </source>
</evidence>
<feature type="transmembrane region" description="Helical" evidence="8">
    <location>
        <begin position="91"/>
        <end position="110"/>
    </location>
</feature>
<dbReference type="InterPro" id="IPR050297">
    <property type="entry name" value="LipidA_mod_glycosyltrf_83"/>
</dbReference>
<evidence type="ECO:0000256" key="2">
    <source>
        <dbReference type="ARBA" id="ARBA00022475"/>
    </source>
</evidence>
<dbReference type="RefSeq" id="WP_267150917.1">
    <property type="nucleotide sequence ID" value="NZ_JAPMLT010000002.1"/>
</dbReference>
<evidence type="ECO:0000313" key="10">
    <source>
        <dbReference type="EMBL" id="MCX7569686.1"/>
    </source>
</evidence>
<evidence type="ECO:0000256" key="6">
    <source>
        <dbReference type="ARBA" id="ARBA00022989"/>
    </source>
</evidence>
<evidence type="ECO:0000256" key="7">
    <source>
        <dbReference type="ARBA" id="ARBA00023136"/>
    </source>
</evidence>
<keyword evidence="3 10" id="KW-0328">Glycosyltransferase</keyword>
<dbReference type="Pfam" id="PF13231">
    <property type="entry name" value="PMT_2"/>
    <property type="match status" value="1"/>
</dbReference>
<keyword evidence="2" id="KW-1003">Cell membrane</keyword>
<organism evidence="10 11">
    <name type="scientific">Tumebacillus lacus</name>
    <dbReference type="NCBI Taxonomy" id="2995335"/>
    <lineage>
        <taxon>Bacteria</taxon>
        <taxon>Bacillati</taxon>
        <taxon>Bacillota</taxon>
        <taxon>Bacilli</taxon>
        <taxon>Bacillales</taxon>
        <taxon>Alicyclobacillaceae</taxon>
        <taxon>Tumebacillus</taxon>
    </lineage>
</organism>
<reference evidence="10 11" key="1">
    <citation type="submission" date="2022-11" db="EMBL/GenBank/DDBJ databases">
        <title>Study of microbial diversity in lake waters.</title>
        <authorList>
            <person name="Zhang J."/>
        </authorList>
    </citation>
    <scope>NUCLEOTIDE SEQUENCE [LARGE SCALE GENOMIC DNA]</scope>
    <source>
        <strain evidence="10 11">DT12</strain>
    </source>
</reference>
<dbReference type="EMBL" id="JAPMLT010000002">
    <property type="protein sequence ID" value="MCX7569686.1"/>
    <property type="molecule type" value="Genomic_DNA"/>
</dbReference>
<evidence type="ECO:0000256" key="1">
    <source>
        <dbReference type="ARBA" id="ARBA00004651"/>
    </source>
</evidence>
<evidence type="ECO:0000259" key="9">
    <source>
        <dbReference type="Pfam" id="PF13231"/>
    </source>
</evidence>
<feature type="transmembrane region" description="Helical" evidence="8">
    <location>
        <begin position="119"/>
        <end position="139"/>
    </location>
</feature>
<dbReference type="PANTHER" id="PTHR33908:SF11">
    <property type="entry name" value="MEMBRANE PROTEIN"/>
    <property type="match status" value="1"/>
</dbReference>
<gene>
    <name evidence="10" type="ORF">OS242_06890</name>
</gene>
<feature type="transmembrane region" description="Helical" evidence="8">
    <location>
        <begin position="12"/>
        <end position="29"/>
    </location>
</feature>
<keyword evidence="5 8" id="KW-0812">Transmembrane</keyword>
<name>A0ABT3WYH0_9BACL</name>
<comment type="subcellular location">
    <subcellularLocation>
        <location evidence="1">Cell membrane</location>
        <topology evidence="1">Multi-pass membrane protein</topology>
    </subcellularLocation>
</comment>
<keyword evidence="4 10" id="KW-0808">Transferase</keyword>
<feature type="transmembrane region" description="Helical" evidence="8">
    <location>
        <begin position="168"/>
        <end position="193"/>
    </location>
</feature>
<proteinExistence type="predicted"/>
<evidence type="ECO:0000256" key="8">
    <source>
        <dbReference type="SAM" id="Phobius"/>
    </source>
</evidence>
<feature type="transmembrane region" description="Helical" evidence="8">
    <location>
        <begin position="377"/>
        <end position="395"/>
    </location>
</feature>
<feature type="transmembrane region" description="Helical" evidence="8">
    <location>
        <begin position="353"/>
        <end position="371"/>
    </location>
</feature>
<keyword evidence="7 8" id="KW-0472">Membrane</keyword>
<keyword evidence="6 8" id="KW-1133">Transmembrane helix</keyword>